<evidence type="ECO:0000313" key="1">
    <source>
        <dbReference type="EMBL" id="KAF3766448.1"/>
    </source>
</evidence>
<feature type="non-terminal residue" evidence="1">
    <location>
        <position position="153"/>
    </location>
</feature>
<accession>A0A9P4Y4L5</accession>
<dbReference type="Proteomes" id="UP000803844">
    <property type="component" value="Unassembled WGS sequence"/>
</dbReference>
<dbReference type="RefSeq" id="XP_040777409.1">
    <property type="nucleotide sequence ID" value="XM_040915680.1"/>
</dbReference>
<sequence>RTFCALLNYATESRRKIPQETLLNTMASVMYRLLYLSFPTNSLDEIVRLGLMGFCTNIFLQWSKVNLPYPHLSRTFKGCLSNLSIPIAPHTMLWVLVSGGISLCTQDDDEWLVPWIQTTANICSARTWSQCRDILKNFLWIDFVHDELGQKLF</sequence>
<dbReference type="OrthoDB" id="4158087at2759"/>
<dbReference type="GeneID" id="63832809"/>
<reference evidence="1" key="1">
    <citation type="journal article" date="2020" name="Phytopathology">
        <title>Genome sequence of the chestnut blight fungus Cryphonectria parasitica EP155: A fundamental resource for an archetypical invasive plant pathogen.</title>
        <authorList>
            <person name="Crouch J.A."/>
            <person name="Dawe A."/>
            <person name="Aerts A."/>
            <person name="Barry K."/>
            <person name="Churchill A.C.L."/>
            <person name="Grimwood J."/>
            <person name="Hillman B."/>
            <person name="Milgroom M.G."/>
            <person name="Pangilinan J."/>
            <person name="Smith M."/>
            <person name="Salamov A."/>
            <person name="Schmutz J."/>
            <person name="Yadav J."/>
            <person name="Grigoriev I.V."/>
            <person name="Nuss D."/>
        </authorList>
    </citation>
    <scope>NUCLEOTIDE SEQUENCE</scope>
    <source>
        <strain evidence="1">EP155</strain>
    </source>
</reference>
<protein>
    <submittedName>
        <fullName evidence="1">Uncharacterized protein</fullName>
    </submittedName>
</protein>
<dbReference type="EMBL" id="MU032347">
    <property type="protein sequence ID" value="KAF3766448.1"/>
    <property type="molecule type" value="Genomic_DNA"/>
</dbReference>
<name>A0A9P4Y4L5_CRYP1</name>
<keyword evidence="2" id="KW-1185">Reference proteome</keyword>
<proteinExistence type="predicted"/>
<evidence type="ECO:0000313" key="2">
    <source>
        <dbReference type="Proteomes" id="UP000803844"/>
    </source>
</evidence>
<organism evidence="1 2">
    <name type="scientific">Cryphonectria parasitica (strain ATCC 38755 / EP155)</name>
    <dbReference type="NCBI Taxonomy" id="660469"/>
    <lineage>
        <taxon>Eukaryota</taxon>
        <taxon>Fungi</taxon>
        <taxon>Dikarya</taxon>
        <taxon>Ascomycota</taxon>
        <taxon>Pezizomycotina</taxon>
        <taxon>Sordariomycetes</taxon>
        <taxon>Sordariomycetidae</taxon>
        <taxon>Diaporthales</taxon>
        <taxon>Cryphonectriaceae</taxon>
        <taxon>Cryphonectria-Endothia species complex</taxon>
        <taxon>Cryphonectria</taxon>
    </lineage>
</organism>
<dbReference type="PANTHER" id="PTHR37540">
    <property type="entry name" value="TRANSCRIPTION FACTOR (ACR-2), PUTATIVE-RELATED-RELATED"/>
    <property type="match status" value="1"/>
</dbReference>
<feature type="non-terminal residue" evidence="1">
    <location>
        <position position="1"/>
    </location>
</feature>
<comment type="caution">
    <text evidence="1">The sequence shown here is derived from an EMBL/GenBank/DDBJ whole genome shotgun (WGS) entry which is preliminary data.</text>
</comment>
<gene>
    <name evidence="1" type="ORF">M406DRAFT_224174</name>
</gene>
<dbReference type="AlphaFoldDB" id="A0A9P4Y4L5"/>